<dbReference type="InterPro" id="IPR011980">
    <property type="entry name" value="CntA-like"/>
</dbReference>
<evidence type="ECO:0000313" key="8">
    <source>
        <dbReference type="Proteomes" id="UP000192478"/>
    </source>
</evidence>
<dbReference type="Proteomes" id="UP000177894">
    <property type="component" value="Chromosome"/>
</dbReference>
<dbReference type="AlphaFoldDB" id="A0AAC9RQH0"/>
<name>A0AAC9RQH0_9CLOT</name>
<evidence type="ECO:0000256" key="3">
    <source>
        <dbReference type="ARBA" id="ARBA00022729"/>
    </source>
</evidence>
<accession>A0AAC9RQH0</accession>
<sequence>MRKQKWYILLLCLVLTASMLLVGCGGKNETAGGKGQERNTASGEKVLIVSWSQDLGELNPHAYSPNQMFAQDMVYEALVTYGEDGKIEPQLAVDWEISPDGKEYTFQLREGVKFSDGSEFNAAIAKKNFDAVLANIERHNWLDLIAQIADTEVVDEYTLKILFKNPYYPALQELALIRPLRFLGEAGFPSNGNTAEGIEKAVGTGPWVYSEAVKGEYAVFTRNEYYWGTQPKVDKVIVKIIPDGETRVMAFEKKEIDLIYGSGLISLDSFKQLRDSGKYTTDISQPLSTRLLAINSNKGATKELAVRQAIQHAFDKQTLIDAVFYGTEVKADTLFAPNFPYCDLGLVPYEYEVEKAKTLLDEAGWKLIEGKEFREKNGEALELDLSFDSDDTAQKSIAEILQADLKKVGIKLNLVGEETASYLQRQKDGNFNLIFGDNWGAPYDPHAFVGSMRTPAHADYQAQIGLPMKEEIDAKITEVLISTDEEERQALYEYILGTLHEQAVYLPISYLTNLAVYHDYVSGVEFLETKYEIPFANMDIK</sequence>
<keyword evidence="7" id="KW-1185">Reference proteome</keyword>
<dbReference type="GO" id="GO:0015675">
    <property type="term" value="P:nickel cation transport"/>
    <property type="evidence" value="ECO:0007669"/>
    <property type="project" value="InterPro"/>
</dbReference>
<dbReference type="NCBIfam" id="TIGR02294">
    <property type="entry name" value="nickel_nikA"/>
    <property type="match status" value="1"/>
</dbReference>
<dbReference type="EMBL" id="CP020559">
    <property type="protein sequence ID" value="ARE89335.1"/>
    <property type="molecule type" value="Genomic_DNA"/>
</dbReference>
<reference evidence="5 7" key="1">
    <citation type="submission" date="2016-10" db="EMBL/GenBank/DDBJ databases">
        <title>Complete Genome Sequence of Acetogen Clostridium formicoaceticum ATCC 27076.</title>
        <authorList>
            <person name="Bao T."/>
            <person name="Cheng C."/>
            <person name="Zhao J."/>
            <person name="Yang S.-T."/>
            <person name="Wang J."/>
            <person name="Wang M."/>
        </authorList>
    </citation>
    <scope>NUCLEOTIDE SEQUENCE [LARGE SCALE GENOMIC DNA]</scope>
    <source>
        <strain evidence="5 7">ATCC 27076</strain>
    </source>
</reference>
<dbReference type="InterPro" id="IPR039424">
    <property type="entry name" value="SBP_5"/>
</dbReference>
<dbReference type="PROSITE" id="PS01040">
    <property type="entry name" value="SBP_BACTERIAL_5"/>
    <property type="match status" value="1"/>
</dbReference>
<dbReference type="CDD" id="cd08489">
    <property type="entry name" value="PBP2_NikA"/>
    <property type="match status" value="1"/>
</dbReference>
<dbReference type="GO" id="GO:1904680">
    <property type="term" value="F:peptide transmembrane transporter activity"/>
    <property type="evidence" value="ECO:0007669"/>
    <property type="project" value="TreeGrafter"/>
</dbReference>
<dbReference type="GO" id="GO:0030288">
    <property type="term" value="C:outer membrane-bounded periplasmic space"/>
    <property type="evidence" value="ECO:0007669"/>
    <property type="project" value="TreeGrafter"/>
</dbReference>
<dbReference type="Proteomes" id="UP000192478">
    <property type="component" value="Chromosome"/>
</dbReference>
<dbReference type="GO" id="GO:0020037">
    <property type="term" value="F:heme binding"/>
    <property type="evidence" value="ECO:0007669"/>
    <property type="project" value="InterPro"/>
</dbReference>
<dbReference type="PIRSF" id="PIRSF002741">
    <property type="entry name" value="MppA"/>
    <property type="match status" value="1"/>
</dbReference>
<dbReference type="SUPFAM" id="SSF53850">
    <property type="entry name" value="Periplasmic binding protein-like II"/>
    <property type="match status" value="1"/>
</dbReference>
<evidence type="ECO:0000256" key="2">
    <source>
        <dbReference type="ARBA" id="ARBA00005695"/>
    </source>
</evidence>
<dbReference type="Gene3D" id="3.10.105.10">
    <property type="entry name" value="Dipeptide-binding Protein, Domain 3"/>
    <property type="match status" value="1"/>
</dbReference>
<keyword evidence="3" id="KW-0732">Signal</keyword>
<organism evidence="6 8">
    <name type="scientific">Clostridium formicaceticum</name>
    <dbReference type="NCBI Taxonomy" id="1497"/>
    <lineage>
        <taxon>Bacteria</taxon>
        <taxon>Bacillati</taxon>
        <taxon>Bacillota</taxon>
        <taxon>Clostridia</taxon>
        <taxon>Eubacteriales</taxon>
        <taxon>Clostridiaceae</taxon>
        <taxon>Clostridium</taxon>
    </lineage>
</organism>
<evidence type="ECO:0000256" key="1">
    <source>
        <dbReference type="ARBA" id="ARBA00004193"/>
    </source>
</evidence>
<dbReference type="PANTHER" id="PTHR30290">
    <property type="entry name" value="PERIPLASMIC BINDING COMPONENT OF ABC TRANSPORTER"/>
    <property type="match status" value="1"/>
</dbReference>
<dbReference type="RefSeq" id="WP_070963986.1">
    <property type="nucleotide sequence ID" value="NZ_CP017603.1"/>
</dbReference>
<dbReference type="InterPro" id="IPR023765">
    <property type="entry name" value="SBP_5_CS"/>
</dbReference>
<dbReference type="GO" id="GO:0015833">
    <property type="term" value="P:peptide transport"/>
    <property type="evidence" value="ECO:0007669"/>
    <property type="project" value="TreeGrafter"/>
</dbReference>
<feature type="domain" description="Solute-binding protein family 5" evidence="4">
    <location>
        <begin position="86"/>
        <end position="457"/>
    </location>
</feature>
<dbReference type="EMBL" id="CP017603">
    <property type="protein sequence ID" value="AOY74928.1"/>
    <property type="molecule type" value="Genomic_DNA"/>
</dbReference>
<protein>
    <submittedName>
        <fullName evidence="5">Nickel ABC transporter, nickel/metallophore periplasmic binding protein</fullName>
    </submittedName>
    <submittedName>
        <fullName evidence="6">Nickel-binding periplasmic protein</fullName>
    </submittedName>
</protein>
<dbReference type="InterPro" id="IPR000914">
    <property type="entry name" value="SBP_5_dom"/>
</dbReference>
<comment type="similarity">
    <text evidence="2">Belongs to the bacterial solute-binding protein 5 family.</text>
</comment>
<dbReference type="InterPro" id="IPR030678">
    <property type="entry name" value="Peptide/Ni-bd"/>
</dbReference>
<dbReference type="GO" id="GO:0016151">
    <property type="term" value="F:nickel cation binding"/>
    <property type="evidence" value="ECO:0007669"/>
    <property type="project" value="InterPro"/>
</dbReference>
<proteinExistence type="inferred from homology"/>
<dbReference type="Pfam" id="PF00496">
    <property type="entry name" value="SBP_bac_5"/>
    <property type="match status" value="1"/>
</dbReference>
<dbReference type="PROSITE" id="PS51257">
    <property type="entry name" value="PROKAR_LIPOPROTEIN"/>
    <property type="match status" value="1"/>
</dbReference>
<reference evidence="6 8" key="2">
    <citation type="submission" date="2017-03" db="EMBL/GenBank/DDBJ databases">
        <title>Complete sequence of Clostridium formicaceticum DSM 92.</title>
        <authorList>
            <person name="Poehlein A."/>
            <person name="Karl M."/>
            <person name="Bengelsdorf F.R."/>
            <person name="Duerre P."/>
            <person name="Daniel R."/>
        </authorList>
    </citation>
    <scope>NUCLEOTIDE SEQUENCE [LARGE SCALE GENOMIC DNA]</scope>
    <source>
        <strain evidence="6 8">DSM 92</strain>
    </source>
</reference>
<dbReference type="GO" id="GO:0043190">
    <property type="term" value="C:ATP-binding cassette (ABC) transporter complex"/>
    <property type="evidence" value="ECO:0007669"/>
    <property type="project" value="InterPro"/>
</dbReference>
<gene>
    <name evidence="6" type="primary">nikA_4</name>
    <name evidence="5" type="ORF">BJL90_02505</name>
    <name evidence="6" type="ORF">CLFO_37420</name>
</gene>
<dbReference type="KEGG" id="cfm:BJL90_02505"/>
<comment type="subcellular location">
    <subcellularLocation>
        <location evidence="1">Cell membrane</location>
        <topology evidence="1">Lipid-anchor</topology>
    </subcellularLocation>
</comment>
<evidence type="ECO:0000259" key="4">
    <source>
        <dbReference type="Pfam" id="PF00496"/>
    </source>
</evidence>
<evidence type="ECO:0000313" key="6">
    <source>
        <dbReference type="EMBL" id="ARE89335.1"/>
    </source>
</evidence>
<dbReference type="Gene3D" id="3.40.190.10">
    <property type="entry name" value="Periplasmic binding protein-like II"/>
    <property type="match status" value="1"/>
</dbReference>
<evidence type="ECO:0000313" key="7">
    <source>
        <dbReference type="Proteomes" id="UP000177894"/>
    </source>
</evidence>
<dbReference type="PANTHER" id="PTHR30290:SF37">
    <property type="entry name" value="NICKEL-BINDING PERIPLASMIC PROTEIN"/>
    <property type="match status" value="1"/>
</dbReference>
<evidence type="ECO:0000313" key="5">
    <source>
        <dbReference type="EMBL" id="AOY74928.1"/>
    </source>
</evidence>